<dbReference type="PANTHER" id="PTHR42693:SF53">
    <property type="entry name" value="ENDO-4-O-SULFATASE"/>
    <property type="match status" value="1"/>
</dbReference>
<dbReference type="SUPFAM" id="SSF53649">
    <property type="entry name" value="Alkaline phosphatase-like"/>
    <property type="match status" value="1"/>
</dbReference>
<dbReference type="PROSITE" id="PS00149">
    <property type="entry name" value="SULFATASE_2"/>
    <property type="match status" value="1"/>
</dbReference>
<dbReference type="InterPro" id="IPR050738">
    <property type="entry name" value="Sulfatase"/>
</dbReference>
<dbReference type="AlphaFoldDB" id="A0A5B9QN64"/>
<reference evidence="6 7" key="1">
    <citation type="submission" date="2019-08" db="EMBL/GenBank/DDBJ databases">
        <title>Deep-cultivation of Planctomycetes and their phenomic and genomic characterization uncovers novel biology.</title>
        <authorList>
            <person name="Wiegand S."/>
            <person name="Jogler M."/>
            <person name="Boedeker C."/>
            <person name="Pinto D."/>
            <person name="Vollmers J."/>
            <person name="Rivas-Marin E."/>
            <person name="Kohn T."/>
            <person name="Peeters S.H."/>
            <person name="Heuer A."/>
            <person name="Rast P."/>
            <person name="Oberbeckmann S."/>
            <person name="Bunk B."/>
            <person name="Jeske O."/>
            <person name="Meyerdierks A."/>
            <person name="Storesund J.E."/>
            <person name="Kallscheuer N."/>
            <person name="Luecker S."/>
            <person name="Lage O.M."/>
            <person name="Pohl T."/>
            <person name="Merkel B.J."/>
            <person name="Hornburger P."/>
            <person name="Mueller R.-W."/>
            <person name="Bruemmer F."/>
            <person name="Labrenz M."/>
            <person name="Spormann A.M."/>
            <person name="Op den Camp H."/>
            <person name="Overmann J."/>
            <person name="Amann R."/>
            <person name="Jetten M.S.M."/>
            <person name="Mascher T."/>
            <person name="Medema M.H."/>
            <person name="Devos D.P."/>
            <person name="Kaster A.-K."/>
            <person name="Ovreas L."/>
            <person name="Rohde M."/>
            <person name="Galperin M.Y."/>
            <person name="Jogler C."/>
        </authorList>
    </citation>
    <scope>NUCLEOTIDE SEQUENCE [LARGE SCALE GENOMIC DNA]</scope>
    <source>
        <strain evidence="6 7">UC8</strain>
    </source>
</reference>
<keyword evidence="3 6" id="KW-0378">Hydrolase</keyword>
<evidence type="ECO:0000313" key="6">
    <source>
        <dbReference type="EMBL" id="QEG38456.1"/>
    </source>
</evidence>
<keyword evidence="4" id="KW-0106">Calcium</keyword>
<keyword evidence="2" id="KW-0479">Metal-binding</keyword>
<keyword evidence="7" id="KW-1185">Reference proteome</keyword>
<organism evidence="6 7">
    <name type="scientific">Roseimaritima ulvae</name>
    <dbReference type="NCBI Taxonomy" id="980254"/>
    <lineage>
        <taxon>Bacteria</taxon>
        <taxon>Pseudomonadati</taxon>
        <taxon>Planctomycetota</taxon>
        <taxon>Planctomycetia</taxon>
        <taxon>Pirellulales</taxon>
        <taxon>Pirellulaceae</taxon>
        <taxon>Roseimaritima</taxon>
    </lineage>
</organism>
<dbReference type="Gene3D" id="3.40.720.10">
    <property type="entry name" value="Alkaline Phosphatase, subunit A"/>
    <property type="match status" value="1"/>
</dbReference>
<dbReference type="InterPro" id="IPR017850">
    <property type="entry name" value="Alkaline_phosphatase_core_sf"/>
</dbReference>
<sequence length="472" mass="52683">MLTPDDRRGLPLSWLSRVANVSRVTLVLCFVGALLTQAMDATSVRAADSERPNVILILADDLGYGDLACQGAADIQTPHLDQLFAQGLTLERFYANCCVCSPTRASVMSGCYPDRVGVPGVIRTRAENSWGYFQLQRETLPSVLADAGYKTAAIGKWHLGLEPENHPLSRGFESFHGFLGDMMDDYYNHRRHGINYMRSDRDEIDPPGHATDLFSQWAVEFIEQQRDGQRPWMMYLAYNAPHTPIQPPEDWKQKVLKRQPGIDPQRAALVALIEHMDAGIGRVLAALDQTEQTQDTLVIFTSDNGGQLSVGANNGKLRGGKGMMYEGGLRVPCCIRWPGRSRAGTRTQRLASTVDLLPTICKAAGLAAPEDLDGQSLLPLLENENANWPQREIYFVRREGGNQFGGLTIQAVRQGSWKLLQNTPYEPMQLFDLENDPLEQNDLSGKQRKRFNELSARLRLHVQNGGKVPWQK</sequence>
<evidence type="ECO:0000259" key="5">
    <source>
        <dbReference type="Pfam" id="PF00884"/>
    </source>
</evidence>
<protein>
    <submittedName>
        <fullName evidence="6">Arylsulfatase</fullName>
        <ecNumber evidence="6">3.1.6.1</ecNumber>
    </submittedName>
</protein>
<feature type="domain" description="Sulfatase N-terminal" evidence="5">
    <location>
        <begin position="52"/>
        <end position="365"/>
    </location>
</feature>
<evidence type="ECO:0000256" key="3">
    <source>
        <dbReference type="ARBA" id="ARBA00022801"/>
    </source>
</evidence>
<dbReference type="GO" id="GO:0046872">
    <property type="term" value="F:metal ion binding"/>
    <property type="evidence" value="ECO:0007669"/>
    <property type="project" value="UniProtKB-KW"/>
</dbReference>
<dbReference type="InterPro" id="IPR024607">
    <property type="entry name" value="Sulfatase_CS"/>
</dbReference>
<dbReference type="EC" id="3.1.6.1" evidence="6"/>
<dbReference type="PANTHER" id="PTHR42693">
    <property type="entry name" value="ARYLSULFATASE FAMILY MEMBER"/>
    <property type="match status" value="1"/>
</dbReference>
<dbReference type="InterPro" id="IPR000917">
    <property type="entry name" value="Sulfatase_N"/>
</dbReference>
<dbReference type="KEGG" id="rul:UC8_04130"/>
<dbReference type="Proteomes" id="UP000325286">
    <property type="component" value="Chromosome"/>
</dbReference>
<accession>A0A5B9QN64</accession>
<evidence type="ECO:0000313" key="7">
    <source>
        <dbReference type="Proteomes" id="UP000325286"/>
    </source>
</evidence>
<comment type="similarity">
    <text evidence="1">Belongs to the sulfatase family.</text>
</comment>
<dbReference type="Pfam" id="PF00884">
    <property type="entry name" value="Sulfatase"/>
    <property type="match status" value="1"/>
</dbReference>
<dbReference type="RefSeq" id="WP_068137323.1">
    <property type="nucleotide sequence ID" value="NZ_CP042914.1"/>
</dbReference>
<proteinExistence type="inferred from homology"/>
<evidence type="ECO:0000256" key="4">
    <source>
        <dbReference type="ARBA" id="ARBA00022837"/>
    </source>
</evidence>
<dbReference type="GO" id="GO:0004065">
    <property type="term" value="F:arylsulfatase activity"/>
    <property type="evidence" value="ECO:0007669"/>
    <property type="project" value="UniProtKB-EC"/>
</dbReference>
<dbReference type="Gene3D" id="3.30.1120.10">
    <property type="match status" value="1"/>
</dbReference>
<name>A0A5B9QN64_9BACT</name>
<dbReference type="EMBL" id="CP042914">
    <property type="protein sequence ID" value="QEG38456.1"/>
    <property type="molecule type" value="Genomic_DNA"/>
</dbReference>
<evidence type="ECO:0000256" key="1">
    <source>
        <dbReference type="ARBA" id="ARBA00008779"/>
    </source>
</evidence>
<evidence type="ECO:0000256" key="2">
    <source>
        <dbReference type="ARBA" id="ARBA00022723"/>
    </source>
</evidence>
<gene>
    <name evidence="6" type="primary">atsA_8</name>
    <name evidence="6" type="ORF">UC8_04130</name>
</gene>